<dbReference type="GO" id="GO:0005759">
    <property type="term" value="C:mitochondrial matrix"/>
    <property type="evidence" value="ECO:0007669"/>
    <property type="project" value="TreeGrafter"/>
</dbReference>
<protein>
    <recommendedName>
        <fullName evidence="4">RAP domain-containing protein</fullName>
    </recommendedName>
</protein>
<dbReference type="AlphaFoldDB" id="A0A8S1IMQ8"/>
<dbReference type="Proteomes" id="UP000708148">
    <property type="component" value="Unassembled WGS sequence"/>
</dbReference>
<dbReference type="InterPro" id="IPR050870">
    <property type="entry name" value="FAST_kinase"/>
</dbReference>
<sequence>MSMAMLRAPGARTAVEELAALWTASRHAAVAPSEDRAWAGSKGIAHGGGWGGWRHVNVPATFSFDDHGDDSQVKAETNKEAAVKYTRHEIQERLSNPSKWPGVQPWKIPFHNNRQILMVADFAEMHLVQSKYRESNARKILGELSKTYKKYLQRPSTDCVNTSTVVQKFARLVSLANQQEWLLKNHSDVLGAMLHHIDANIANFRARQVANTVSALGRLGPGVRLIRTPSGVSGNEILQKLVAAAKANSDYLGDRQWSGMLVGLAVLSQPTQSEASNEGDGGGNGRPEGALLELPDLHDPQLLRMASNRIGSEGHFYQPASLSNSLWAMAKMRFSYCEPAAGAILRRLATSPYDFHVADVALIFWSLAALRMGRMCQREALGIQKGMGLCLKTMQDTSTQDLNYIVGGLTGLAVPDCTQLFDAVVEETLCKIECQSRFTDADIIGLIFNFARYQYRPPDVLLDKVCDYVKDNVQKLEPTFLSQAMYFVACFGVKDASLIQALREEMAANMGTSSTEDASTFAWSLALVDELDPAFLKLVADRVHTQGLGTGAAGTKRRVHQCLVHLQHVAKVHVPHDIVPEELACAGREEWDLANKNKPDMVRITSTLKDLGYESHAEVIQEGPITAHVFTLRDGTRAAIEVLQLSHLCVNTQAHVPNVHLWRRRFLEAVGYKVLVVKEWEATAMSFRQRLAVQLQELQSPVVLQERAASLSEGTIS</sequence>
<dbReference type="PANTHER" id="PTHR21228:SF40">
    <property type="entry name" value="LD45607P"/>
    <property type="match status" value="1"/>
</dbReference>
<dbReference type="GO" id="GO:0003723">
    <property type="term" value="F:RNA binding"/>
    <property type="evidence" value="ECO:0007669"/>
    <property type="project" value="TreeGrafter"/>
</dbReference>
<organism evidence="2 3">
    <name type="scientific">Ostreobium quekettii</name>
    <dbReference type="NCBI Taxonomy" id="121088"/>
    <lineage>
        <taxon>Eukaryota</taxon>
        <taxon>Viridiplantae</taxon>
        <taxon>Chlorophyta</taxon>
        <taxon>core chlorophytes</taxon>
        <taxon>Ulvophyceae</taxon>
        <taxon>TCBD clade</taxon>
        <taxon>Bryopsidales</taxon>
        <taxon>Ostreobineae</taxon>
        <taxon>Ostreobiaceae</taxon>
        <taxon>Ostreobium</taxon>
    </lineage>
</organism>
<keyword evidence="3" id="KW-1185">Reference proteome</keyword>
<dbReference type="GO" id="GO:0035770">
    <property type="term" value="C:ribonucleoprotein granule"/>
    <property type="evidence" value="ECO:0007669"/>
    <property type="project" value="TreeGrafter"/>
</dbReference>
<evidence type="ECO:0000313" key="3">
    <source>
        <dbReference type="Proteomes" id="UP000708148"/>
    </source>
</evidence>
<evidence type="ECO:0000256" key="1">
    <source>
        <dbReference type="SAM" id="MobiDB-lite"/>
    </source>
</evidence>
<dbReference type="GO" id="GO:0044528">
    <property type="term" value="P:regulation of mitochondrial mRNA stability"/>
    <property type="evidence" value="ECO:0007669"/>
    <property type="project" value="TreeGrafter"/>
</dbReference>
<comment type="caution">
    <text evidence="2">The sequence shown here is derived from an EMBL/GenBank/DDBJ whole genome shotgun (WGS) entry which is preliminary data.</text>
</comment>
<proteinExistence type="predicted"/>
<feature type="region of interest" description="Disordered" evidence="1">
    <location>
        <begin position="272"/>
        <end position="291"/>
    </location>
</feature>
<gene>
    <name evidence="2" type="ORF">OSTQU699_LOCUS1714</name>
</gene>
<evidence type="ECO:0008006" key="4">
    <source>
        <dbReference type="Google" id="ProtNLM"/>
    </source>
</evidence>
<name>A0A8S1IMQ8_9CHLO</name>
<dbReference type="EMBL" id="CAJHUC010000465">
    <property type="protein sequence ID" value="CAD7696353.1"/>
    <property type="molecule type" value="Genomic_DNA"/>
</dbReference>
<reference evidence="2" key="1">
    <citation type="submission" date="2020-12" db="EMBL/GenBank/DDBJ databases">
        <authorList>
            <person name="Iha C."/>
        </authorList>
    </citation>
    <scope>NUCLEOTIDE SEQUENCE</scope>
</reference>
<dbReference type="PANTHER" id="PTHR21228">
    <property type="entry name" value="FAST LEU-RICH DOMAIN-CONTAINING"/>
    <property type="match status" value="1"/>
</dbReference>
<accession>A0A8S1IMQ8</accession>
<dbReference type="GO" id="GO:0000963">
    <property type="term" value="P:mitochondrial RNA processing"/>
    <property type="evidence" value="ECO:0007669"/>
    <property type="project" value="TreeGrafter"/>
</dbReference>
<evidence type="ECO:0000313" key="2">
    <source>
        <dbReference type="EMBL" id="CAD7696353.1"/>
    </source>
</evidence>